<dbReference type="InterPro" id="IPR002656">
    <property type="entry name" value="Acyl_transf_3_dom"/>
</dbReference>
<dbReference type="GO" id="GO:0016747">
    <property type="term" value="F:acyltransferase activity, transferring groups other than amino-acyl groups"/>
    <property type="evidence" value="ECO:0007669"/>
    <property type="project" value="InterPro"/>
</dbReference>
<feature type="compositionally biased region" description="Gly residues" evidence="1">
    <location>
        <begin position="339"/>
        <end position="350"/>
    </location>
</feature>
<evidence type="ECO:0000313" key="5">
    <source>
        <dbReference type="Proteomes" id="UP000291758"/>
    </source>
</evidence>
<dbReference type="KEGG" id="xyl:ET495_04415"/>
<feature type="region of interest" description="Disordered" evidence="1">
    <location>
        <begin position="312"/>
        <end position="350"/>
    </location>
</feature>
<feature type="transmembrane region" description="Helical" evidence="2">
    <location>
        <begin position="65"/>
        <end position="85"/>
    </location>
</feature>
<feature type="transmembrane region" description="Helical" evidence="2">
    <location>
        <begin position="169"/>
        <end position="188"/>
    </location>
</feature>
<dbReference type="OrthoDB" id="8206682at2"/>
<evidence type="ECO:0000313" key="4">
    <source>
        <dbReference type="EMBL" id="QAY62622.1"/>
    </source>
</evidence>
<evidence type="ECO:0000256" key="1">
    <source>
        <dbReference type="SAM" id="MobiDB-lite"/>
    </source>
</evidence>
<keyword evidence="4" id="KW-0012">Acyltransferase</keyword>
<sequence>MPTITTLAARTPATRRRHVDLLRALAISAVVVGHWLVMTVQRGGDGLLTGFTALPHLTVLHPLTWVFQVMPLFFLVGGVSNAISWTRHRDRGGDARTWLLDRSARLFPPVTALLVTTAVGAVVAGWAGTPVAFVARVVELVVLPLWFLVVYLSVITLTPVMHRLHRRWGLALPAVLLVGVVLGDVVRLTTGVELGAAGNFAFAWIAIHQIGFAWQDGTLRLTRRRAALLLAGALAALLLLTGPGPYPVSMVSVPGAAIQNPSPPSLALMALAAAQVALAVLVAGPADRWLARPARGPPCSASTPPCSPCTCGTWSPRSSARSRSTPSACSRPRTCTRPRGGGGASRGSRR</sequence>
<keyword evidence="5" id="KW-1185">Reference proteome</keyword>
<gene>
    <name evidence="4" type="ORF">ET495_04415</name>
</gene>
<organism evidence="4 5">
    <name type="scientific">Xylanimonas allomyrinae</name>
    <dbReference type="NCBI Taxonomy" id="2509459"/>
    <lineage>
        <taxon>Bacteria</taxon>
        <taxon>Bacillati</taxon>
        <taxon>Actinomycetota</taxon>
        <taxon>Actinomycetes</taxon>
        <taxon>Micrococcales</taxon>
        <taxon>Promicromonosporaceae</taxon>
        <taxon>Xylanimonas</taxon>
    </lineage>
</organism>
<feature type="transmembrane region" description="Helical" evidence="2">
    <location>
        <begin position="106"/>
        <end position="127"/>
    </location>
</feature>
<feature type="transmembrane region" description="Helical" evidence="2">
    <location>
        <begin position="226"/>
        <end position="246"/>
    </location>
</feature>
<accession>A0A4P6EJA5</accession>
<feature type="transmembrane region" description="Helical" evidence="2">
    <location>
        <begin position="21"/>
        <end position="38"/>
    </location>
</feature>
<evidence type="ECO:0000256" key="2">
    <source>
        <dbReference type="SAM" id="Phobius"/>
    </source>
</evidence>
<keyword evidence="2" id="KW-1133">Transmembrane helix</keyword>
<dbReference type="Proteomes" id="UP000291758">
    <property type="component" value="Chromosome"/>
</dbReference>
<keyword evidence="4" id="KW-0808">Transferase</keyword>
<protein>
    <submittedName>
        <fullName evidence="4">Acyltransferase</fullName>
    </submittedName>
</protein>
<feature type="domain" description="Acyltransferase 3" evidence="3">
    <location>
        <begin position="19"/>
        <end position="285"/>
    </location>
</feature>
<keyword evidence="2" id="KW-0812">Transmembrane</keyword>
<feature type="transmembrane region" description="Helical" evidence="2">
    <location>
        <begin position="194"/>
        <end position="214"/>
    </location>
</feature>
<proteinExistence type="predicted"/>
<reference evidence="4 5" key="1">
    <citation type="submission" date="2019-01" db="EMBL/GenBank/DDBJ databases">
        <title>Genome sequencing of strain 2JSPR-7.</title>
        <authorList>
            <person name="Heo J."/>
            <person name="Kim S.-J."/>
            <person name="Kim J.-S."/>
            <person name="Hong S.-B."/>
            <person name="Kwon S.-W."/>
        </authorList>
    </citation>
    <scope>NUCLEOTIDE SEQUENCE [LARGE SCALE GENOMIC DNA]</scope>
    <source>
        <strain evidence="4 5">2JSPR-7</strain>
    </source>
</reference>
<dbReference type="EMBL" id="CP035495">
    <property type="protein sequence ID" value="QAY62622.1"/>
    <property type="molecule type" value="Genomic_DNA"/>
</dbReference>
<dbReference type="Pfam" id="PF01757">
    <property type="entry name" value="Acyl_transf_3"/>
    <property type="match status" value="1"/>
</dbReference>
<dbReference type="AlphaFoldDB" id="A0A4P6EJA5"/>
<feature type="transmembrane region" description="Helical" evidence="2">
    <location>
        <begin position="266"/>
        <end position="286"/>
    </location>
</feature>
<keyword evidence="2" id="KW-0472">Membrane</keyword>
<feature type="transmembrane region" description="Helical" evidence="2">
    <location>
        <begin position="133"/>
        <end position="157"/>
    </location>
</feature>
<dbReference type="RefSeq" id="WP_129202928.1">
    <property type="nucleotide sequence ID" value="NZ_CP035495.1"/>
</dbReference>
<evidence type="ECO:0000259" key="3">
    <source>
        <dbReference type="Pfam" id="PF01757"/>
    </source>
</evidence>
<feature type="compositionally biased region" description="Low complexity" evidence="1">
    <location>
        <begin position="312"/>
        <end position="338"/>
    </location>
</feature>
<name>A0A4P6EJA5_9MICO</name>